<dbReference type="SUPFAM" id="SSF52540">
    <property type="entry name" value="P-loop containing nucleoside triphosphate hydrolases"/>
    <property type="match status" value="1"/>
</dbReference>
<keyword evidence="19" id="KW-1185">Reference proteome</keyword>
<reference evidence="19" key="2">
    <citation type="submission" date="2015-05" db="EMBL/GenBank/DDBJ databases">
        <title>Complete genome sequence of Corynebacterium mustelae DSM 45274, isolated from various tissues of a male ferret with lethal sepsis.</title>
        <authorList>
            <person name="Ruckert C."/>
            <person name="Albersmeier A."/>
            <person name="Winkler A."/>
            <person name="Tauch A."/>
        </authorList>
    </citation>
    <scope>NUCLEOTIDE SEQUENCE [LARGE SCALE GENOMIC DNA]</scope>
    <source>
        <strain evidence="19">DSM 45274</strain>
    </source>
</reference>
<feature type="domain" description="UvrD-like helicase ATP-binding" evidence="16">
    <location>
        <begin position="42"/>
        <end position="378"/>
    </location>
</feature>
<dbReference type="AlphaFoldDB" id="A0A0G3GXB2"/>
<accession>A0A0G3GXB2</accession>
<evidence type="ECO:0000256" key="13">
    <source>
        <dbReference type="ARBA" id="ARBA00048988"/>
    </source>
</evidence>
<dbReference type="Proteomes" id="UP000035199">
    <property type="component" value="Chromosome"/>
</dbReference>
<evidence type="ECO:0000256" key="8">
    <source>
        <dbReference type="ARBA" id="ARBA00023125"/>
    </source>
</evidence>
<evidence type="ECO:0000256" key="14">
    <source>
        <dbReference type="PROSITE-ProRule" id="PRU00560"/>
    </source>
</evidence>
<comment type="catalytic activity">
    <reaction evidence="11">
        <text>Couples ATP hydrolysis with the unwinding of duplex DNA by translocating in the 3'-5' direction.</text>
        <dbReference type="EC" id="5.6.2.4"/>
    </reaction>
</comment>
<evidence type="ECO:0000256" key="7">
    <source>
        <dbReference type="ARBA" id="ARBA00022840"/>
    </source>
</evidence>
<dbReference type="KEGG" id="cmv:CMUST_04030"/>
<dbReference type="PROSITE" id="PS51198">
    <property type="entry name" value="UVRD_HELICASE_ATP_BIND"/>
    <property type="match status" value="1"/>
</dbReference>
<reference evidence="18 19" key="1">
    <citation type="journal article" date="2015" name="Genome Announc.">
        <title>Complete Genome Sequence of the Type Strain Corynebacterium mustelae DSM 45274, Isolated from Various Tissues of a Male Ferret with Lethal Sepsis.</title>
        <authorList>
            <person name="Ruckert C."/>
            <person name="Eimer J."/>
            <person name="Winkler A."/>
            <person name="Tauch A."/>
        </authorList>
    </citation>
    <scope>NUCLEOTIDE SEQUENCE [LARGE SCALE GENOMIC DNA]</scope>
    <source>
        <strain evidence="18 19">DSM 45274</strain>
    </source>
</reference>
<keyword evidence="10" id="KW-0413">Isomerase</keyword>
<dbReference type="Pfam" id="PF12705">
    <property type="entry name" value="PDDEXK_1"/>
    <property type="match status" value="1"/>
</dbReference>
<dbReference type="PANTHER" id="PTHR11070:SF55">
    <property type="entry name" value="DNA 3'-5' HELICASE"/>
    <property type="match status" value="1"/>
</dbReference>
<dbReference type="PANTHER" id="PTHR11070">
    <property type="entry name" value="UVRD / RECB / PCRA DNA HELICASE FAMILY MEMBER"/>
    <property type="match status" value="1"/>
</dbReference>
<protein>
    <recommendedName>
        <fullName evidence="12">DNA 3'-5' helicase</fullName>
        <ecNumber evidence="12">5.6.2.4</ecNumber>
    </recommendedName>
</protein>
<evidence type="ECO:0000256" key="6">
    <source>
        <dbReference type="ARBA" id="ARBA00022839"/>
    </source>
</evidence>
<evidence type="ECO:0000256" key="9">
    <source>
        <dbReference type="ARBA" id="ARBA00023204"/>
    </source>
</evidence>
<dbReference type="GO" id="GO:0000725">
    <property type="term" value="P:recombinational repair"/>
    <property type="evidence" value="ECO:0007669"/>
    <property type="project" value="TreeGrafter"/>
</dbReference>
<feature type="region of interest" description="Disordered" evidence="15">
    <location>
        <begin position="1"/>
        <end position="26"/>
    </location>
</feature>
<keyword evidence="4 14" id="KW-0378">Hydrolase</keyword>
<evidence type="ECO:0000313" key="18">
    <source>
        <dbReference type="EMBL" id="AKK05150.1"/>
    </source>
</evidence>
<evidence type="ECO:0000259" key="16">
    <source>
        <dbReference type="PROSITE" id="PS51198"/>
    </source>
</evidence>
<keyword evidence="9" id="KW-0234">DNA repair</keyword>
<dbReference type="GO" id="GO:0005829">
    <property type="term" value="C:cytosol"/>
    <property type="evidence" value="ECO:0007669"/>
    <property type="project" value="TreeGrafter"/>
</dbReference>
<dbReference type="Gene3D" id="3.40.50.300">
    <property type="entry name" value="P-loop containing nucleotide triphosphate hydrolases"/>
    <property type="match status" value="4"/>
</dbReference>
<dbReference type="InterPro" id="IPR011604">
    <property type="entry name" value="PDDEXK-like_dom_sf"/>
</dbReference>
<feature type="binding site" evidence="14">
    <location>
        <begin position="63"/>
        <end position="70"/>
    </location>
    <ligand>
        <name>ATP</name>
        <dbReference type="ChEBI" id="CHEBI:30616"/>
    </ligand>
</feature>
<keyword evidence="5 14" id="KW-0347">Helicase</keyword>
<dbReference type="STRING" id="571915.CMUST_04030"/>
<dbReference type="Pfam" id="PF00580">
    <property type="entry name" value="UvrD-helicase"/>
    <property type="match status" value="1"/>
</dbReference>
<evidence type="ECO:0000259" key="17">
    <source>
        <dbReference type="PROSITE" id="PS51217"/>
    </source>
</evidence>
<dbReference type="SUPFAM" id="SSF52980">
    <property type="entry name" value="Restriction endonuclease-like"/>
    <property type="match status" value="1"/>
</dbReference>
<evidence type="ECO:0000256" key="2">
    <source>
        <dbReference type="ARBA" id="ARBA00022741"/>
    </source>
</evidence>
<dbReference type="EMBL" id="CP011542">
    <property type="protein sequence ID" value="AKK05150.1"/>
    <property type="molecule type" value="Genomic_DNA"/>
</dbReference>
<dbReference type="EC" id="5.6.2.4" evidence="12"/>
<keyword evidence="1" id="KW-0540">Nuclease</keyword>
<keyword evidence="8" id="KW-0238">DNA-binding</keyword>
<dbReference type="GO" id="GO:0005524">
    <property type="term" value="F:ATP binding"/>
    <property type="evidence" value="ECO:0007669"/>
    <property type="project" value="UniProtKB-UniRule"/>
</dbReference>
<evidence type="ECO:0000256" key="5">
    <source>
        <dbReference type="ARBA" id="ARBA00022806"/>
    </source>
</evidence>
<dbReference type="GO" id="GO:0003677">
    <property type="term" value="F:DNA binding"/>
    <property type="evidence" value="ECO:0007669"/>
    <property type="project" value="UniProtKB-KW"/>
</dbReference>
<dbReference type="InterPro" id="IPR038726">
    <property type="entry name" value="PDDEXK_AddAB-type"/>
</dbReference>
<keyword evidence="2 14" id="KW-0547">Nucleotide-binding</keyword>
<dbReference type="InterPro" id="IPR014016">
    <property type="entry name" value="UvrD-like_ATP-bd"/>
</dbReference>
<dbReference type="InterPro" id="IPR000212">
    <property type="entry name" value="DNA_helicase_UvrD/REP"/>
</dbReference>
<dbReference type="GO" id="GO:0033202">
    <property type="term" value="C:DNA helicase complex"/>
    <property type="evidence" value="ECO:0007669"/>
    <property type="project" value="TreeGrafter"/>
</dbReference>
<dbReference type="PROSITE" id="PS51217">
    <property type="entry name" value="UVRD_HELICASE_CTER"/>
    <property type="match status" value="1"/>
</dbReference>
<keyword evidence="3" id="KW-0227">DNA damage</keyword>
<evidence type="ECO:0000256" key="11">
    <source>
        <dbReference type="ARBA" id="ARBA00034617"/>
    </source>
</evidence>
<dbReference type="InterPro" id="IPR014017">
    <property type="entry name" value="DNA_helicase_UvrD-like_C"/>
</dbReference>
<evidence type="ECO:0000256" key="4">
    <source>
        <dbReference type="ARBA" id="ARBA00022801"/>
    </source>
</evidence>
<name>A0A0G3GXB2_9CORY</name>
<dbReference type="CDD" id="cd17932">
    <property type="entry name" value="DEXQc_UvrD"/>
    <property type="match status" value="1"/>
</dbReference>
<dbReference type="GO" id="GO:0016887">
    <property type="term" value="F:ATP hydrolysis activity"/>
    <property type="evidence" value="ECO:0007669"/>
    <property type="project" value="RHEA"/>
</dbReference>
<evidence type="ECO:0000256" key="3">
    <source>
        <dbReference type="ARBA" id="ARBA00022763"/>
    </source>
</evidence>
<keyword evidence="7 14" id="KW-0067">ATP-binding</keyword>
<feature type="compositionally biased region" description="Polar residues" evidence="15">
    <location>
        <begin position="12"/>
        <end position="26"/>
    </location>
</feature>
<dbReference type="GO" id="GO:0004527">
    <property type="term" value="F:exonuclease activity"/>
    <property type="evidence" value="ECO:0007669"/>
    <property type="project" value="UniProtKB-KW"/>
</dbReference>
<dbReference type="InterPro" id="IPR027417">
    <property type="entry name" value="P-loop_NTPase"/>
</dbReference>
<dbReference type="GO" id="GO:0043138">
    <property type="term" value="F:3'-5' DNA helicase activity"/>
    <property type="evidence" value="ECO:0007669"/>
    <property type="project" value="UniProtKB-EC"/>
</dbReference>
<organism evidence="18 19">
    <name type="scientific">Corynebacterium mustelae</name>
    <dbReference type="NCBI Taxonomy" id="571915"/>
    <lineage>
        <taxon>Bacteria</taxon>
        <taxon>Bacillati</taxon>
        <taxon>Actinomycetota</taxon>
        <taxon>Actinomycetes</taxon>
        <taxon>Mycobacteriales</taxon>
        <taxon>Corynebacteriaceae</taxon>
        <taxon>Corynebacterium</taxon>
    </lineage>
</organism>
<evidence type="ECO:0000256" key="15">
    <source>
        <dbReference type="SAM" id="MobiDB-lite"/>
    </source>
</evidence>
<feature type="domain" description="UvrD-like helicase C-terminal" evidence="17">
    <location>
        <begin position="379"/>
        <end position="705"/>
    </location>
</feature>
<gene>
    <name evidence="18" type="ORF">CMUST_04030</name>
</gene>
<evidence type="ECO:0000256" key="1">
    <source>
        <dbReference type="ARBA" id="ARBA00022722"/>
    </source>
</evidence>
<evidence type="ECO:0000256" key="10">
    <source>
        <dbReference type="ARBA" id="ARBA00023235"/>
    </source>
</evidence>
<comment type="catalytic activity">
    <reaction evidence="13">
        <text>ATP + H2O = ADP + phosphate + H(+)</text>
        <dbReference type="Rhea" id="RHEA:13065"/>
        <dbReference type="ChEBI" id="CHEBI:15377"/>
        <dbReference type="ChEBI" id="CHEBI:15378"/>
        <dbReference type="ChEBI" id="CHEBI:30616"/>
        <dbReference type="ChEBI" id="CHEBI:43474"/>
        <dbReference type="ChEBI" id="CHEBI:456216"/>
        <dbReference type="EC" id="5.6.2.4"/>
    </reaction>
</comment>
<dbReference type="InterPro" id="IPR011335">
    <property type="entry name" value="Restrct_endonuc-II-like"/>
</dbReference>
<sequence length="1113" mass="121396">MATDTPAGAHNAAQSTTLSGGMPQQTDTVDPIALSGLLGQKFPPTPQQADVIESELGPLLVVAGAGAGKTETMAARVVWLVANGLIEPERVLGLTFTRKAAQQLSKRIRTRLEQLAGIPDIGVLDPSGKLVRSLTAIAPTVSTYDAFAGKLIGEFGLMLPVEPSSRVITNSELFRIAYSIVETYGGVLTTSNKPATVVETLLALVSELDSHMVSAKDVWEETTPFVELFDTLPKGPRQRDALNQTMQKWKDTQQTRLEYLPLAQALKDHLLEKNLTTFGEQMSLAARLAQKAPEVGKTLRNRFQVVLLDEYQDTSHAQRVLLSTLFAGSAVTAVGDPMQSIYGWRGATAANLERFVTDFAADGAVAPKKELTMSFRNPPRVLALANAVSATVLGPATDPRRPVQPLESLPDVPAGDVALGFFATGEAEREFIADQLATEYHDTSTDEPFTAAVLVRKRAHMAAMALELHKRGVPVEIVGLGGLLDIPEVADMVAIATMLIRPTDSQAALRILAGPMVGLGVADITALAKRAANLAGRSKAETVDTEVIADPMEKLTAIINQTVPAEPETVVGLTDAIADLGEPESYSAEGYRRLMRLSGQLRALRQTVAAGQSLPDIFADIERVMGIRTEVLSRENPHTDGAAGTVHLDKLHSEVASFATVADATLQQLLDYFTIARSQDNGLTPGEVVVRSDRVQILTAHKAKGLEWKTVCVLHADNRTYAARVSTWLTNVAAVPSTLRGDVAEDGDQVGSPVFDTVSPENRSEFEKAGKEHIDAFKQGAAEENTRLFYVAITRAEQRLFVTASQQLDPESTTQSEPYENFLLLKEHAPDCVVEWFDGEANPTHDSTRPREGLFPRPAHDVATSSALMAAAARVRKARESEIPFNDDKDIFALWEKDVSALIDEHERMKARVVSVELARELTATDVVALKQNPEQFAKRQRRPVPFKPNQYAKRGTEFHMWLEERFGGAALLDQSELPGMDEEISPVQLQELKDAFVSGQFADRTPMFVEQPFEVAIDGIVIRGRMDAIFKDPDGWHIVDWKTGRPPTKADMRFLSMQLAVYRLAWAQLQGIAPQDIRASFYYVRDDELVSAAGLPSEAELGEVFAQAVEMD</sequence>
<dbReference type="Gene3D" id="1.10.486.10">
    <property type="entry name" value="PCRA, domain 4"/>
    <property type="match status" value="1"/>
</dbReference>
<evidence type="ECO:0000313" key="19">
    <source>
        <dbReference type="Proteomes" id="UP000035199"/>
    </source>
</evidence>
<dbReference type="Gene3D" id="3.90.320.10">
    <property type="match status" value="1"/>
</dbReference>
<dbReference type="PATRIC" id="fig|571915.4.peg.861"/>
<keyword evidence="6" id="KW-0269">Exonuclease</keyword>
<evidence type="ECO:0000256" key="12">
    <source>
        <dbReference type="ARBA" id="ARBA00034808"/>
    </source>
</evidence>
<dbReference type="Pfam" id="PF13361">
    <property type="entry name" value="UvrD_C"/>
    <property type="match status" value="1"/>
</dbReference>
<proteinExistence type="predicted"/>